<dbReference type="InterPro" id="IPR028942">
    <property type="entry name" value="WHIM1_dom"/>
</dbReference>
<evidence type="ECO:0000256" key="6">
    <source>
        <dbReference type="SAM" id="MobiDB-lite"/>
    </source>
</evidence>
<dbReference type="InterPro" id="IPR018501">
    <property type="entry name" value="DDT_dom"/>
</dbReference>
<evidence type="ECO:0000256" key="4">
    <source>
        <dbReference type="PROSITE-ProRule" id="PRU00108"/>
    </source>
</evidence>
<dbReference type="InterPro" id="IPR007759">
    <property type="entry name" value="Asxl_HARE-HTH"/>
</dbReference>
<comment type="subcellular location">
    <subcellularLocation>
        <location evidence="1 4 5">Nucleus</location>
    </subcellularLocation>
</comment>
<dbReference type="PROSITE" id="PS50071">
    <property type="entry name" value="HOMEOBOX_2"/>
    <property type="match status" value="1"/>
</dbReference>
<feature type="region of interest" description="Disordered" evidence="6">
    <location>
        <begin position="1461"/>
        <end position="1492"/>
    </location>
</feature>
<keyword evidence="2" id="KW-0804">Transcription</keyword>
<gene>
    <name evidence="10" type="primary">RLT1_0</name>
    <name evidence="10" type="ORF">CFP56_012609</name>
</gene>
<name>A0AAW0KXR1_QUESU</name>
<evidence type="ECO:0000313" key="10">
    <source>
        <dbReference type="EMBL" id="KAK7843443.1"/>
    </source>
</evidence>
<evidence type="ECO:0000259" key="8">
    <source>
        <dbReference type="PROSITE" id="PS50827"/>
    </source>
</evidence>
<dbReference type="Pfam" id="PF02791">
    <property type="entry name" value="DDT"/>
    <property type="match status" value="1"/>
</dbReference>
<evidence type="ECO:0000313" key="11">
    <source>
        <dbReference type="Proteomes" id="UP000237347"/>
    </source>
</evidence>
<reference evidence="10 11" key="1">
    <citation type="journal article" date="2018" name="Sci. Data">
        <title>The draft genome sequence of cork oak.</title>
        <authorList>
            <person name="Ramos A.M."/>
            <person name="Usie A."/>
            <person name="Barbosa P."/>
            <person name="Barros P.M."/>
            <person name="Capote T."/>
            <person name="Chaves I."/>
            <person name="Simoes F."/>
            <person name="Abreu I."/>
            <person name="Carrasquinho I."/>
            <person name="Faro C."/>
            <person name="Guimaraes J.B."/>
            <person name="Mendonca D."/>
            <person name="Nobrega F."/>
            <person name="Rodrigues L."/>
            <person name="Saibo N.J.M."/>
            <person name="Varela M.C."/>
            <person name="Egas C."/>
            <person name="Matos J."/>
            <person name="Miguel C.M."/>
            <person name="Oliveira M.M."/>
            <person name="Ricardo C.P."/>
            <person name="Goncalves S."/>
        </authorList>
    </citation>
    <scope>NUCLEOTIDE SEQUENCE [LARGE SCALE GENOMIC DNA]</scope>
    <source>
        <strain evidence="11">cv. HL8</strain>
    </source>
</reference>
<dbReference type="Gene3D" id="1.10.10.60">
    <property type="entry name" value="Homeodomain-like"/>
    <property type="match status" value="1"/>
</dbReference>
<proteinExistence type="predicted"/>
<dbReference type="GO" id="GO:0005634">
    <property type="term" value="C:nucleus"/>
    <property type="evidence" value="ECO:0007669"/>
    <property type="project" value="UniProtKB-SubCell"/>
</dbReference>
<feature type="compositionally biased region" description="Basic residues" evidence="6">
    <location>
        <begin position="1478"/>
        <end position="1487"/>
    </location>
</feature>
<evidence type="ECO:0000256" key="3">
    <source>
        <dbReference type="ARBA" id="ARBA00023242"/>
    </source>
</evidence>
<feature type="compositionally biased region" description="Acidic residues" evidence="6">
    <location>
        <begin position="1617"/>
        <end position="1649"/>
    </location>
</feature>
<dbReference type="GO" id="GO:0006357">
    <property type="term" value="P:regulation of transcription by RNA polymerase II"/>
    <property type="evidence" value="ECO:0007669"/>
    <property type="project" value="InterPro"/>
</dbReference>
<evidence type="ECO:0000256" key="1">
    <source>
        <dbReference type="ARBA" id="ARBA00004123"/>
    </source>
</evidence>
<dbReference type="Pfam" id="PF05066">
    <property type="entry name" value="HARE-HTH"/>
    <property type="match status" value="1"/>
</dbReference>
<evidence type="ECO:0000259" key="9">
    <source>
        <dbReference type="PROSITE" id="PS51913"/>
    </source>
</evidence>
<dbReference type="SMART" id="SM00389">
    <property type="entry name" value="HOX"/>
    <property type="match status" value="1"/>
</dbReference>
<dbReference type="PANTHER" id="PTHR36968">
    <property type="entry name" value="HOMEOBOX-DDT DOMAIN PROTEIN RLT2"/>
    <property type="match status" value="1"/>
</dbReference>
<feature type="domain" description="Homeobox" evidence="7">
    <location>
        <begin position="40"/>
        <end position="100"/>
    </location>
</feature>
<feature type="DNA-binding region" description="Homeobox" evidence="4">
    <location>
        <begin position="42"/>
        <end position="101"/>
    </location>
</feature>
<feature type="compositionally biased region" description="Low complexity" evidence="6">
    <location>
        <begin position="10"/>
        <end position="41"/>
    </location>
</feature>
<feature type="region of interest" description="Disordered" evidence="6">
    <location>
        <begin position="1"/>
        <end position="65"/>
    </location>
</feature>
<protein>
    <submittedName>
        <fullName evidence="10">Homeobox-ddt domain protein rlt1</fullName>
    </submittedName>
</protein>
<keyword evidence="11" id="KW-1185">Reference proteome</keyword>
<dbReference type="SUPFAM" id="SSF46689">
    <property type="entry name" value="Homeodomain-like"/>
    <property type="match status" value="1"/>
</dbReference>
<sequence>MEAASEEENQNQNNEENNNNNNNNSNSNGKINNNNNSSEGQSKPKRQMKTPFQLETLEKAYSMETYPSEATRADLSEKLGLSDRQLQMWFCHRRLKDKKDGSAKKPRKSASTAVVAAMPESPVDELRGGGEPGSDYGSGSGSGSGSSPLGRSEFRNAVSRSVLDDVPIMRRYYESPQSILELRAIACVEAQLGEPLREDGPILGVEFDSLPPDAFGAPIAVSEQPKRLGHPYESKLYEQRDVKSYKATQRALHEYPFLHDQPSARPDVFGQVSQSHFHDSMVDAPTARTSSVVLGNEQLPRVHGVQGHVPRVRIFPQQEKQALALSSPPRDDERVPQRESLTNVRVSSQFGDHPIIGPEDSYVLSDGQISHSDAILRMEKKRKSEEARIAKEVEAHEIRIRKELEKQDILRRKNEERMKKEMEKQDRERKKEEERLMRERQREEERSKREQKREMERREKFLQKENLRAEKRRQKEELRKEKEAVRRKAAIEKATARRIARESMELIEDEQLELMELAVASKGLSSMIHLDHDTLQNIESFRDLLIAFPPKSVKLKKPFAVQPWINSEENIGNLLMVWRFLITFADVLKLWPFTLDEFVQAFHDYDSRLLGEIHVALLKLIIKDIEDVARTPSTGLIVNQNSAANPGGGHPQIVEGAYAWGFDIRNWQRHLNPLTWPEIFRQLALSAGFGPQLKKRSIRWSYSHENDEGKGCEDIVSTLRSGSAAENAFAIMQEKGLLLPRRSRHRLTPGTVKFAAFHVLSLEGGKGLTVLELADKIQKSGLRDLTTSKTPEASISVALTRDAKLFERIAPSTYRTELEKDFSSIPLVGPKDENCPSTATELCVVGGGIGAVNQENMEIDESKSGESWIQGLTEGDYSDLSVEERLNALVTLIGVANEGNSIRGVLEDRMESANALKKQMWAEAQLDKSRLKEEIISKTDFPSSITGSRADMQFLSSAVEGSQSPFPNVDNQLIEASPSTAENQNPLVSQGIQDHLNNVPTERTPGQDFPTGPDNFLIQQLGYASKRSRLQLKSYIAHRAEEMYVYRSLPLGQDRRRNRYWQFVASASSNDPGSGRIFIELHDGNWRLIDSEEAFDALLISLDARGIRESHLRLMLQKIESSFKENVQRNMPSANVVRRSGSGTVVKNEAEEMNSSPDYPAGFDSPSSTVCGLNSDMLETSSSFRIELGRNETEKKAALNRYQDFQKWTWKECFNSVTLCAMKYGKKRCAQLLGVCDFCLNSYLSEDSHCLSCHRNFGTSNNDFNFSEHAIQCEEKRKIHMGSFQILDSSLPLGTRLLKSLLAFIEVSVPPEALQSYWMGDHRKTWVVKLNASSSVEDLLQMLTLFERVLKRDFLSSNFATTEELLGSCTQSGSSLHDFSDPRSIPVLPWIPQTMTAVALRLFELDASVIYLKQEKPEPFEDKEVREYIKLPSRYAPFDNVKEVELTELNHDEKNFTELKSNRNSYKRGRGGREQGRGKKWQKKARVSHSDVGRRNVKSNENLIQGLRQQGQRTYGQGSGRGRRTVRRRRVEKRAVDERLLSHRADSYRSKSIDESPRNLGEEWDDERISMHPMEDPNFNDAEAVDSDDNAQAVEYEHGNWEIGFTSASNGWREDLNEASDEDVDASEDDNVIEEAGDEDSEADVDMSDGSDGIANRVGNDEGTESAESDDYSD</sequence>
<feature type="region of interest" description="Disordered" evidence="6">
    <location>
        <begin position="1606"/>
        <end position="1674"/>
    </location>
</feature>
<dbReference type="SMART" id="SM00571">
    <property type="entry name" value="DDT"/>
    <property type="match status" value="1"/>
</dbReference>
<evidence type="ECO:0000256" key="2">
    <source>
        <dbReference type="ARBA" id="ARBA00023163"/>
    </source>
</evidence>
<dbReference type="Pfam" id="PF15613">
    <property type="entry name" value="WSD"/>
    <property type="match status" value="1"/>
</dbReference>
<dbReference type="EMBL" id="PKMF04000204">
    <property type="protein sequence ID" value="KAK7843443.1"/>
    <property type="molecule type" value="Genomic_DNA"/>
</dbReference>
<feature type="region of interest" description="Disordered" evidence="6">
    <location>
        <begin position="97"/>
        <end position="153"/>
    </location>
</feature>
<comment type="caution">
    <text evidence="10">The sequence shown here is derived from an EMBL/GenBank/DDBJ whole genome shotgun (WGS) entry which is preliminary data.</text>
</comment>
<feature type="region of interest" description="Disordered" evidence="6">
    <location>
        <begin position="1508"/>
        <end position="1530"/>
    </location>
</feature>
<feature type="region of interest" description="Disordered" evidence="6">
    <location>
        <begin position="415"/>
        <end position="479"/>
    </location>
</feature>
<dbReference type="InterPro" id="IPR044977">
    <property type="entry name" value="RLT1-3"/>
</dbReference>
<dbReference type="PANTHER" id="PTHR36968:SF13">
    <property type="entry name" value="HOMEOBOX-DDT DOMAIN PROTEIN RLT1"/>
    <property type="match status" value="1"/>
</dbReference>
<keyword evidence="4 5" id="KW-0371">Homeobox</keyword>
<evidence type="ECO:0000259" key="7">
    <source>
        <dbReference type="PROSITE" id="PS50071"/>
    </source>
</evidence>
<feature type="domain" description="DDT" evidence="8">
    <location>
        <begin position="568"/>
        <end position="627"/>
    </location>
</feature>
<dbReference type="Pfam" id="PF00046">
    <property type="entry name" value="Homeodomain"/>
    <property type="match status" value="1"/>
</dbReference>
<dbReference type="Pfam" id="PF15612">
    <property type="entry name" value="WHIM1"/>
    <property type="match status" value="1"/>
</dbReference>
<dbReference type="InterPro" id="IPR009057">
    <property type="entry name" value="Homeodomain-like_sf"/>
</dbReference>
<dbReference type="Proteomes" id="UP000237347">
    <property type="component" value="Unassembled WGS sequence"/>
</dbReference>
<dbReference type="InterPro" id="IPR028941">
    <property type="entry name" value="WHIM2_dom"/>
</dbReference>
<accession>A0AAW0KXR1</accession>
<dbReference type="PROSITE" id="PS51913">
    <property type="entry name" value="HTH_HARE"/>
    <property type="match status" value="1"/>
</dbReference>
<feature type="compositionally biased region" description="Acidic residues" evidence="6">
    <location>
        <begin position="1662"/>
        <end position="1674"/>
    </location>
</feature>
<feature type="compositionally biased region" description="Gly residues" evidence="6">
    <location>
        <begin position="129"/>
        <end position="144"/>
    </location>
</feature>
<dbReference type="CDD" id="cd00086">
    <property type="entry name" value="homeodomain"/>
    <property type="match status" value="1"/>
</dbReference>
<keyword evidence="3 4" id="KW-0539">Nucleus</keyword>
<feature type="domain" description="HTH HARE-type" evidence="9">
    <location>
        <begin position="750"/>
        <end position="819"/>
    </location>
</feature>
<feature type="compositionally biased region" description="Basic residues" evidence="6">
    <location>
        <begin position="1521"/>
        <end position="1530"/>
    </location>
</feature>
<organism evidence="10 11">
    <name type="scientific">Quercus suber</name>
    <name type="common">Cork oak</name>
    <dbReference type="NCBI Taxonomy" id="58331"/>
    <lineage>
        <taxon>Eukaryota</taxon>
        <taxon>Viridiplantae</taxon>
        <taxon>Streptophyta</taxon>
        <taxon>Embryophyta</taxon>
        <taxon>Tracheophyta</taxon>
        <taxon>Spermatophyta</taxon>
        <taxon>Magnoliopsida</taxon>
        <taxon>eudicotyledons</taxon>
        <taxon>Gunneridae</taxon>
        <taxon>Pentapetalae</taxon>
        <taxon>rosids</taxon>
        <taxon>fabids</taxon>
        <taxon>Fagales</taxon>
        <taxon>Fagaceae</taxon>
        <taxon>Quercus</taxon>
    </lineage>
</organism>
<dbReference type="InterPro" id="IPR001356">
    <property type="entry name" value="HD"/>
</dbReference>
<keyword evidence="4 5" id="KW-0238">DNA-binding</keyword>
<dbReference type="GO" id="GO:0003677">
    <property type="term" value="F:DNA binding"/>
    <property type="evidence" value="ECO:0007669"/>
    <property type="project" value="UniProtKB-UniRule"/>
</dbReference>
<evidence type="ECO:0000256" key="5">
    <source>
        <dbReference type="RuleBase" id="RU000682"/>
    </source>
</evidence>
<dbReference type="PROSITE" id="PS50827">
    <property type="entry name" value="DDT"/>
    <property type="match status" value="1"/>
</dbReference>